<dbReference type="EMBL" id="JACRSS010000001">
    <property type="protein sequence ID" value="MBC8537959.1"/>
    <property type="molecule type" value="Genomic_DNA"/>
</dbReference>
<feature type="domain" description="YcxB-like C-terminal" evidence="2">
    <location>
        <begin position="110"/>
        <end position="156"/>
    </location>
</feature>
<keyword evidence="1" id="KW-1133">Transmembrane helix</keyword>
<keyword evidence="4" id="KW-1185">Reference proteome</keyword>
<feature type="transmembrane region" description="Helical" evidence="1">
    <location>
        <begin position="28"/>
        <end position="47"/>
    </location>
</feature>
<evidence type="ECO:0000259" key="2">
    <source>
        <dbReference type="Pfam" id="PF14317"/>
    </source>
</evidence>
<evidence type="ECO:0000313" key="3">
    <source>
        <dbReference type="EMBL" id="MBC8537959.1"/>
    </source>
</evidence>
<evidence type="ECO:0000256" key="1">
    <source>
        <dbReference type="SAM" id="Phobius"/>
    </source>
</evidence>
<dbReference type="AlphaFoldDB" id="A0A926DIM1"/>
<sequence length="171" mass="19569">MVLIESNFDAPTYRAFYRYDAFFKSSKALVLAIGEILLAALLIYCITAGYSQLVLVAVIFIVALPVVYVVQVESTMRKYIALAKLKTDPIPVRFEISDKKIITLNKRTAQHKTYKWSEIAAVRETGKFLFLYVNKTQAVVLNKEHVKEGKLEDLQRWSKTLVQKHSGKKPR</sequence>
<dbReference type="Proteomes" id="UP000617951">
    <property type="component" value="Unassembled WGS sequence"/>
</dbReference>
<keyword evidence="1" id="KW-0472">Membrane</keyword>
<dbReference type="RefSeq" id="WP_249279773.1">
    <property type="nucleotide sequence ID" value="NZ_JACRSS010000001.1"/>
</dbReference>
<proteinExistence type="predicted"/>
<gene>
    <name evidence="3" type="ORF">H8693_03285</name>
</gene>
<accession>A0A926DIM1</accession>
<protein>
    <submittedName>
        <fullName evidence="3">YcxB family protein</fullName>
    </submittedName>
</protein>
<feature type="transmembrane region" description="Helical" evidence="1">
    <location>
        <begin position="53"/>
        <end position="70"/>
    </location>
</feature>
<name>A0A926DIM1_9FIRM</name>
<dbReference type="InterPro" id="IPR025588">
    <property type="entry name" value="YcxB-like_C"/>
</dbReference>
<evidence type="ECO:0000313" key="4">
    <source>
        <dbReference type="Proteomes" id="UP000617951"/>
    </source>
</evidence>
<reference evidence="3" key="1">
    <citation type="submission" date="2020-08" db="EMBL/GenBank/DDBJ databases">
        <title>Genome public.</title>
        <authorList>
            <person name="Liu C."/>
            <person name="Sun Q."/>
        </authorList>
    </citation>
    <scope>NUCLEOTIDE SEQUENCE</scope>
    <source>
        <strain evidence="3">NSJ-63</strain>
    </source>
</reference>
<comment type="caution">
    <text evidence="3">The sequence shown here is derived from an EMBL/GenBank/DDBJ whole genome shotgun (WGS) entry which is preliminary data.</text>
</comment>
<organism evidence="3 4">
    <name type="scientific">Guopingia tenuis</name>
    <dbReference type="NCBI Taxonomy" id="2763656"/>
    <lineage>
        <taxon>Bacteria</taxon>
        <taxon>Bacillati</taxon>
        <taxon>Bacillota</taxon>
        <taxon>Clostridia</taxon>
        <taxon>Christensenellales</taxon>
        <taxon>Christensenellaceae</taxon>
        <taxon>Guopingia</taxon>
    </lineage>
</organism>
<keyword evidence="1" id="KW-0812">Transmembrane</keyword>
<dbReference type="Pfam" id="PF14317">
    <property type="entry name" value="YcxB"/>
    <property type="match status" value="1"/>
</dbReference>